<reference evidence="1 2" key="1">
    <citation type="submission" date="2018-06" db="EMBL/GenBank/DDBJ databases">
        <title>Genomic Encyclopedia of Type Strains, Phase III (KMG-III): the genomes of soil and plant-associated and newly described type strains.</title>
        <authorList>
            <person name="Whitman W."/>
        </authorList>
    </citation>
    <scope>NUCLEOTIDE SEQUENCE [LARGE SCALE GENOMIC DNA]</scope>
    <source>
        <strain evidence="1 2">CGMCC 1.8979</strain>
    </source>
</reference>
<evidence type="ECO:0000313" key="2">
    <source>
        <dbReference type="Proteomes" id="UP000248555"/>
    </source>
</evidence>
<keyword evidence="2" id="KW-1185">Reference proteome</keyword>
<dbReference type="AlphaFoldDB" id="A0A327YJR1"/>
<accession>A0A327YJR1</accession>
<evidence type="ECO:0000313" key="1">
    <source>
        <dbReference type="EMBL" id="RAK21244.1"/>
    </source>
</evidence>
<gene>
    <name evidence="1" type="ORF">B0I26_103199</name>
</gene>
<dbReference type="RefSeq" id="WP_181502738.1">
    <property type="nucleotide sequence ID" value="NZ_QLMH01000003.1"/>
</dbReference>
<dbReference type="EMBL" id="QLMH01000003">
    <property type="protein sequence ID" value="RAK21244.1"/>
    <property type="molecule type" value="Genomic_DNA"/>
</dbReference>
<comment type="caution">
    <text evidence="1">The sequence shown here is derived from an EMBL/GenBank/DDBJ whole genome shotgun (WGS) entry which is preliminary data.</text>
</comment>
<organism evidence="1 2">
    <name type="scientific">Paranoxybacillus vitaminiphilus</name>
    <dbReference type="NCBI Taxonomy" id="581036"/>
    <lineage>
        <taxon>Bacteria</taxon>
        <taxon>Bacillati</taxon>
        <taxon>Bacillota</taxon>
        <taxon>Bacilli</taxon>
        <taxon>Bacillales</taxon>
        <taxon>Anoxybacillaceae</taxon>
        <taxon>Paranoxybacillus</taxon>
    </lineage>
</organism>
<dbReference type="Proteomes" id="UP000248555">
    <property type="component" value="Unassembled WGS sequence"/>
</dbReference>
<sequence>MKREREIFYYDEEAALEISQQIASAYHSGMVDREYIENPHYRKKERQTLELD</sequence>
<proteinExistence type="predicted"/>
<protein>
    <submittedName>
        <fullName evidence="1">Uncharacterized protein</fullName>
    </submittedName>
</protein>
<name>A0A327YJR1_9BACL</name>